<reference evidence="2" key="1">
    <citation type="journal article" date="2014" name="Proc. Natl. Acad. Sci. U.S.A.">
        <title>Extensive sampling of basidiomycete genomes demonstrates inadequacy of the white-rot/brown-rot paradigm for wood decay fungi.</title>
        <authorList>
            <person name="Riley R."/>
            <person name="Salamov A.A."/>
            <person name="Brown D.W."/>
            <person name="Nagy L.G."/>
            <person name="Floudas D."/>
            <person name="Held B.W."/>
            <person name="Levasseur A."/>
            <person name="Lombard V."/>
            <person name="Morin E."/>
            <person name="Otillar R."/>
            <person name="Lindquist E.A."/>
            <person name="Sun H."/>
            <person name="LaButti K.M."/>
            <person name="Schmutz J."/>
            <person name="Jabbour D."/>
            <person name="Luo H."/>
            <person name="Baker S.E."/>
            <person name="Pisabarro A.G."/>
            <person name="Walton J.D."/>
            <person name="Blanchette R.A."/>
            <person name="Henrissat B."/>
            <person name="Martin F."/>
            <person name="Cullen D."/>
            <person name="Hibbett D.S."/>
            <person name="Grigoriev I.V."/>
        </authorList>
    </citation>
    <scope>NUCLEOTIDE SEQUENCE [LARGE SCALE GENOMIC DNA]</scope>
    <source>
        <strain evidence="2">CBS 339.88</strain>
    </source>
</reference>
<name>A0A067SWA7_GALM3</name>
<proteinExistence type="predicted"/>
<gene>
    <name evidence="1" type="ORF">GALMADRAFT_802146</name>
</gene>
<dbReference type="HOGENOM" id="CLU_2184170_0_0_1"/>
<sequence>MLAPSLTAIVQIYVKHNGDKTDLLAVSFSPPQSCRHARPHIFFNFLSLCLTEVPHSSSFTQYMLTGRRHHRNKISCIMPTIPGEVLSSNLWRTRLKSLDENSSSRAKYA</sequence>
<accession>A0A067SWA7</accession>
<dbReference type="Proteomes" id="UP000027222">
    <property type="component" value="Unassembled WGS sequence"/>
</dbReference>
<organism evidence="1 2">
    <name type="scientific">Galerina marginata (strain CBS 339.88)</name>
    <dbReference type="NCBI Taxonomy" id="685588"/>
    <lineage>
        <taxon>Eukaryota</taxon>
        <taxon>Fungi</taxon>
        <taxon>Dikarya</taxon>
        <taxon>Basidiomycota</taxon>
        <taxon>Agaricomycotina</taxon>
        <taxon>Agaricomycetes</taxon>
        <taxon>Agaricomycetidae</taxon>
        <taxon>Agaricales</taxon>
        <taxon>Agaricineae</taxon>
        <taxon>Strophariaceae</taxon>
        <taxon>Galerina</taxon>
    </lineage>
</organism>
<dbReference type="AlphaFoldDB" id="A0A067SWA7"/>
<dbReference type="EMBL" id="KL142394">
    <property type="protein sequence ID" value="KDR71043.1"/>
    <property type="molecule type" value="Genomic_DNA"/>
</dbReference>
<evidence type="ECO:0000313" key="1">
    <source>
        <dbReference type="EMBL" id="KDR71043.1"/>
    </source>
</evidence>
<protein>
    <submittedName>
        <fullName evidence="1">Uncharacterized protein</fullName>
    </submittedName>
</protein>
<keyword evidence="2" id="KW-1185">Reference proteome</keyword>
<evidence type="ECO:0000313" key="2">
    <source>
        <dbReference type="Proteomes" id="UP000027222"/>
    </source>
</evidence>